<dbReference type="PANTHER" id="PTHR22904:SF523">
    <property type="entry name" value="STRESS-INDUCED-PHOSPHOPROTEIN 1"/>
    <property type="match status" value="1"/>
</dbReference>
<dbReference type="Pfam" id="PF13181">
    <property type="entry name" value="TPR_8"/>
    <property type="match status" value="2"/>
</dbReference>
<dbReference type="AlphaFoldDB" id="A0A0J7L4C9"/>
<organism evidence="11 12">
    <name type="scientific">Lasius niger</name>
    <name type="common">Black garden ant</name>
    <dbReference type="NCBI Taxonomy" id="67767"/>
    <lineage>
        <taxon>Eukaryota</taxon>
        <taxon>Metazoa</taxon>
        <taxon>Ecdysozoa</taxon>
        <taxon>Arthropoda</taxon>
        <taxon>Hexapoda</taxon>
        <taxon>Insecta</taxon>
        <taxon>Pterygota</taxon>
        <taxon>Neoptera</taxon>
        <taxon>Endopterygota</taxon>
        <taxon>Hymenoptera</taxon>
        <taxon>Apocrita</taxon>
        <taxon>Aculeata</taxon>
        <taxon>Formicoidea</taxon>
        <taxon>Formicidae</taxon>
        <taxon>Formicinae</taxon>
        <taxon>Lasius</taxon>
        <taxon>Lasius</taxon>
    </lineage>
</organism>
<feature type="repeat" description="TPR" evidence="8">
    <location>
        <begin position="633"/>
        <end position="666"/>
    </location>
</feature>
<feature type="repeat" description="TPR" evidence="8">
    <location>
        <begin position="410"/>
        <end position="443"/>
    </location>
</feature>
<dbReference type="PROSITE" id="PS50297">
    <property type="entry name" value="ANK_REP_REGION"/>
    <property type="match status" value="2"/>
</dbReference>
<evidence type="ECO:0000313" key="12">
    <source>
        <dbReference type="Proteomes" id="UP000036403"/>
    </source>
</evidence>
<proteinExistence type="predicted"/>
<dbReference type="Gene3D" id="1.10.260.100">
    <property type="match status" value="2"/>
</dbReference>
<dbReference type="Pfam" id="PF00023">
    <property type="entry name" value="Ank"/>
    <property type="match status" value="1"/>
</dbReference>
<feature type="compositionally biased region" description="Low complexity" evidence="9">
    <location>
        <begin position="72"/>
        <end position="89"/>
    </location>
</feature>
<feature type="compositionally biased region" description="Basic and acidic residues" evidence="9">
    <location>
        <begin position="610"/>
        <end position="639"/>
    </location>
</feature>
<dbReference type="InterPro" id="IPR041243">
    <property type="entry name" value="STI1/HOP_DP"/>
</dbReference>
<accession>A0A0J7L4C9</accession>
<dbReference type="FunFam" id="1.10.260.100:FF:000002">
    <property type="entry name" value="Stress-induced-phosphoprotein 1 (Hsp70/Hsp90-organizing)"/>
    <property type="match status" value="1"/>
</dbReference>
<evidence type="ECO:0000256" key="5">
    <source>
        <dbReference type="ARBA" id="ARBA00026193"/>
    </source>
</evidence>
<keyword evidence="2" id="KW-0677">Repeat</keyword>
<dbReference type="PaxDb" id="67767-A0A0J7L4C9"/>
<dbReference type="InterPro" id="IPR006636">
    <property type="entry name" value="STI1_HS-bd"/>
</dbReference>
<feature type="repeat" description="ANK" evidence="7">
    <location>
        <begin position="214"/>
        <end position="246"/>
    </location>
</feature>
<feature type="compositionally biased region" description="Basic and acidic residues" evidence="9">
    <location>
        <begin position="9"/>
        <end position="22"/>
    </location>
</feature>
<sequence length="948" mass="105797">MWYSPSKIARMEEREDDGKQLDDSGLATSNDDSGFLSAGNMQLSGEIRDAESQLRQTGNLQGGEQQRVAPMMPEAAAATTSSSPTTTAAKESIGIADSGVVDVELSDDLDRLTLSGSIQPEPKILTAVMTAVTPELSHVDAAGATHGQQHRQGDDDVDDDQCSTINKDLWQFYSKDGDGDTQLHIAIMQGYMEAALILISLAPHPRLLNVMNDHLQSPLHLAVLTQQPLIVRRLVLTGADLSLRNFRGNTALHLACANGDLACAKALTDPLYPMERNKLIPGQKIPALPQNLEQINYNGEMCLHVAVTNGHVNLVRLLLRLGADLEAKECLAGRTALHLAVERKCWPIITFLLKECEPSLDTKTYSGLTAYQLALYTDRQIARELLRHGAKPEPLPDSDSESSDDELNYVILLKASGNAALQEGKFEEAIKHYTDAIALDSSNHVLYSNRSAAYAKSALYPEALEDAEKTILLKSDWGKGYSRKGSALAFMARYDESIKAYEKSLQLDPNNVQLKNDLAEVKAHKEATTAANPFNSPDMYTKLANDPRTKKYLADPEYLSVLQDLQTNPQHLGVKLRDHRVLKTLSVLLGMGTNMDEPMEAEPMNPPEPPKPKPEPKPEKKEEDNLPPEKRKALEEKKLGNEAYKKKSFEEALQHYNKAVELDSTEIVYLLNIAAVYFEQKEYQKCIAQCEKAIEVGRENRADFKLIAKAFTRIGHAYKKMENWKQAKVYYEKSMSEHRTPEIKTLLSNIDKKIREEERKAYVDPVKAEEEKELGNQKYKDGDYPAAIKHYSEAVLRNPDDPKYYSNRAACYTKLAAFDLGLKDCEKVVELDPKFIKGWIRKGKILQAMQQQGKALTAYQKALELDPQNSEALEGYRSCAVSASSNPEEVRKRAMADPEVQSILRDPAMRLILEQMQLDPRALQDHLKNPDIAAKLQKLLESGLIAIH</sequence>
<feature type="region of interest" description="Disordered" evidence="9">
    <location>
        <begin position="72"/>
        <end position="91"/>
    </location>
</feature>
<keyword evidence="7" id="KW-0040">ANK repeat</keyword>
<dbReference type="Pfam" id="PF12796">
    <property type="entry name" value="Ank_2"/>
    <property type="match status" value="1"/>
</dbReference>
<dbReference type="FunFam" id="1.25.40.10:FF:000020">
    <property type="entry name" value="Stress-induced phosphoprotein 1"/>
    <property type="match status" value="1"/>
</dbReference>
<keyword evidence="12" id="KW-1185">Reference proteome</keyword>
<dbReference type="Pfam" id="PF17830">
    <property type="entry name" value="STI1-HOP_DP"/>
    <property type="match status" value="2"/>
</dbReference>
<feature type="region of interest" description="Disordered" evidence="9">
    <location>
        <begin position="593"/>
        <end position="639"/>
    </location>
</feature>
<feature type="repeat" description="TPR" evidence="8">
    <location>
        <begin position="768"/>
        <end position="801"/>
    </location>
</feature>
<evidence type="ECO:0000259" key="10">
    <source>
        <dbReference type="SMART" id="SM00727"/>
    </source>
</evidence>
<gene>
    <name evidence="11" type="ORF">RF55_2173</name>
</gene>
<comment type="caution">
    <text evidence="11">The sequence shown here is derived from an EMBL/GenBank/DDBJ whole genome shotgun (WGS) entry which is preliminary data.</text>
</comment>
<evidence type="ECO:0000256" key="4">
    <source>
        <dbReference type="ARBA" id="ARBA00024190"/>
    </source>
</evidence>
<feature type="repeat" description="ANK" evidence="7">
    <location>
        <begin position="298"/>
        <end position="330"/>
    </location>
</feature>
<evidence type="ECO:0000256" key="3">
    <source>
        <dbReference type="ARBA" id="ARBA00022803"/>
    </source>
</evidence>
<dbReference type="Gene3D" id="1.25.40.20">
    <property type="entry name" value="Ankyrin repeat-containing domain"/>
    <property type="match status" value="1"/>
</dbReference>
<dbReference type="InterPro" id="IPR013105">
    <property type="entry name" value="TPR_2"/>
</dbReference>
<dbReference type="Pfam" id="PF07719">
    <property type="entry name" value="TPR_2"/>
    <property type="match status" value="1"/>
</dbReference>
<evidence type="ECO:0000256" key="8">
    <source>
        <dbReference type="PROSITE-ProRule" id="PRU00339"/>
    </source>
</evidence>
<dbReference type="FunFam" id="1.25.40.10:FF:000010">
    <property type="entry name" value="Stress-induced phosphoprotein 1"/>
    <property type="match status" value="1"/>
</dbReference>
<evidence type="ECO:0000256" key="2">
    <source>
        <dbReference type="ARBA" id="ARBA00022737"/>
    </source>
</evidence>
<evidence type="ECO:0000256" key="9">
    <source>
        <dbReference type="SAM" id="MobiDB-lite"/>
    </source>
</evidence>
<dbReference type="InterPro" id="IPR002110">
    <property type="entry name" value="Ankyrin_rpt"/>
</dbReference>
<dbReference type="InterPro" id="IPR036770">
    <property type="entry name" value="Ankyrin_rpt-contain_sf"/>
</dbReference>
<dbReference type="SMART" id="SM00028">
    <property type="entry name" value="TPR"/>
    <property type="match status" value="9"/>
</dbReference>
<dbReference type="Proteomes" id="UP000036403">
    <property type="component" value="Unassembled WGS sequence"/>
</dbReference>
<keyword evidence="3 8" id="KW-0802">TPR repeat</keyword>
<evidence type="ECO:0000256" key="6">
    <source>
        <dbReference type="ARBA" id="ARBA00045590"/>
    </source>
</evidence>
<dbReference type="Pfam" id="PF13424">
    <property type="entry name" value="TPR_12"/>
    <property type="match status" value="1"/>
</dbReference>
<dbReference type="PANTHER" id="PTHR22904">
    <property type="entry name" value="TPR REPEAT CONTAINING PROTEIN"/>
    <property type="match status" value="1"/>
</dbReference>
<feature type="repeat" description="TPR" evidence="8">
    <location>
        <begin position="478"/>
        <end position="511"/>
    </location>
</feature>
<dbReference type="OrthoDB" id="2423701at2759"/>
<keyword evidence="1" id="KW-0963">Cytoplasm</keyword>
<dbReference type="GO" id="GO:0120293">
    <property type="term" value="C:dynein axonemal particle"/>
    <property type="evidence" value="ECO:0007669"/>
    <property type="project" value="UniProtKB-SubCell"/>
</dbReference>
<dbReference type="Gene3D" id="1.25.40.10">
    <property type="entry name" value="Tetratricopeptide repeat domain"/>
    <property type="match status" value="3"/>
</dbReference>
<dbReference type="Pfam" id="PF13414">
    <property type="entry name" value="TPR_11"/>
    <property type="match status" value="2"/>
</dbReference>
<dbReference type="SMART" id="SM00727">
    <property type="entry name" value="STI1"/>
    <property type="match status" value="2"/>
</dbReference>
<feature type="repeat" description="TPR" evidence="8">
    <location>
        <begin position="708"/>
        <end position="741"/>
    </location>
</feature>
<dbReference type="GO" id="GO:0051879">
    <property type="term" value="F:Hsp90 protein binding"/>
    <property type="evidence" value="ECO:0007669"/>
    <property type="project" value="TreeGrafter"/>
</dbReference>
<dbReference type="SMART" id="SM00248">
    <property type="entry name" value="ANK"/>
    <property type="match status" value="6"/>
</dbReference>
<dbReference type="SUPFAM" id="SSF48452">
    <property type="entry name" value="TPR-like"/>
    <property type="match status" value="3"/>
</dbReference>
<name>A0A0J7L4C9_LASNI</name>
<dbReference type="PROSITE" id="PS50088">
    <property type="entry name" value="ANK_REPEAT"/>
    <property type="match status" value="2"/>
</dbReference>
<dbReference type="SUPFAM" id="SSF48403">
    <property type="entry name" value="Ankyrin repeat"/>
    <property type="match status" value="1"/>
</dbReference>
<reference evidence="11 12" key="1">
    <citation type="submission" date="2015-04" db="EMBL/GenBank/DDBJ databases">
        <title>Lasius niger genome sequencing.</title>
        <authorList>
            <person name="Konorov E.A."/>
            <person name="Nikitin M.A."/>
            <person name="Kirill M.V."/>
            <person name="Chang P."/>
        </authorList>
    </citation>
    <scope>NUCLEOTIDE SEQUENCE [LARGE SCALE GENOMIC DNA]</scope>
    <source>
        <tissue evidence="11">Whole</tissue>
    </source>
</reference>
<dbReference type="PRINTS" id="PR01415">
    <property type="entry name" value="ANKYRIN"/>
</dbReference>
<evidence type="ECO:0000256" key="7">
    <source>
        <dbReference type="PROSITE-ProRule" id="PRU00023"/>
    </source>
</evidence>
<dbReference type="EMBL" id="LBMM01000789">
    <property type="protein sequence ID" value="KMQ97486.1"/>
    <property type="molecule type" value="Genomic_DNA"/>
</dbReference>
<feature type="domain" description="STI1" evidence="10">
    <location>
        <begin position="536"/>
        <end position="575"/>
    </location>
</feature>
<dbReference type="FunFam" id="1.25.40.10:FF:000027">
    <property type="entry name" value="stress-induced-phosphoprotein 1 isoform X1"/>
    <property type="match status" value="1"/>
</dbReference>
<feature type="region of interest" description="Disordered" evidence="9">
    <location>
        <begin position="1"/>
        <end position="39"/>
    </location>
</feature>
<dbReference type="InterPro" id="IPR019734">
    <property type="entry name" value="TPR_rpt"/>
</dbReference>
<evidence type="ECO:0000313" key="11">
    <source>
        <dbReference type="EMBL" id="KMQ97486.1"/>
    </source>
</evidence>
<dbReference type="FunFam" id="1.10.260.100:FF:000004">
    <property type="entry name" value="Putative stress-induced-phosphoprotein 1"/>
    <property type="match status" value="1"/>
</dbReference>
<evidence type="ECO:0000256" key="1">
    <source>
        <dbReference type="ARBA" id="ARBA00022490"/>
    </source>
</evidence>
<dbReference type="PROSITE" id="PS50005">
    <property type="entry name" value="TPR"/>
    <property type="match status" value="6"/>
</dbReference>
<comment type="subcellular location">
    <subcellularLocation>
        <location evidence="4">Dynein axonemal particle</location>
    </subcellularLocation>
</comment>
<feature type="domain" description="STI1" evidence="10">
    <location>
        <begin position="897"/>
        <end position="936"/>
    </location>
</feature>
<dbReference type="InterPro" id="IPR011990">
    <property type="entry name" value="TPR-like_helical_dom_sf"/>
</dbReference>
<feature type="repeat" description="TPR" evidence="8">
    <location>
        <begin position="836"/>
        <end position="869"/>
    </location>
</feature>
<dbReference type="STRING" id="67767.A0A0J7L4C9"/>
<protein>
    <recommendedName>
        <fullName evidence="5">Stress-induced-phosphoprotein 1</fullName>
    </recommendedName>
</protein>
<comment type="function">
    <text evidence="6">Acts as a co-chaperone for HSP90AA1. Mediates the association of the molecular chaperones HSPA8/HSC70 and HSP90.</text>
</comment>